<dbReference type="SUPFAM" id="SSF57997">
    <property type="entry name" value="Tropomyosin"/>
    <property type="match status" value="1"/>
</dbReference>
<keyword evidence="1" id="KW-0175">Coiled coil</keyword>
<evidence type="ECO:0000256" key="1">
    <source>
        <dbReference type="SAM" id="Coils"/>
    </source>
</evidence>
<sequence length="189" mass="20564">MTPDTSAETHDGFAHAADRTDELASRLEAVERTVTGTDTDVSSLEDVAAIEDRLSTVESTVESLSERLDEVDAATQAVRGYLGGVRTVNEDVERRANAALAKAESLESALVDESEMTFESAAPEQQSGPDAEPPQHRRSRSDGQHSRTRPDGQHSPNHLDDQHSRNHIDDQHTSAESTRGLAARLRDVL</sequence>
<feature type="region of interest" description="Disordered" evidence="2">
    <location>
        <begin position="1"/>
        <end position="20"/>
    </location>
</feature>
<evidence type="ECO:0000259" key="3">
    <source>
        <dbReference type="Pfam" id="PF23991"/>
    </source>
</evidence>
<name>A0A0W1SFV3_9EURY</name>
<keyword evidence="5" id="KW-1185">Reference proteome</keyword>
<evidence type="ECO:0000313" key="5">
    <source>
        <dbReference type="Proteomes" id="UP000053157"/>
    </source>
</evidence>
<dbReference type="RefSeq" id="WP_058572652.1">
    <property type="nucleotide sequence ID" value="NZ_LOPV01000288.1"/>
</dbReference>
<dbReference type="Pfam" id="PF23991">
    <property type="entry name" value="DUF7310"/>
    <property type="match status" value="1"/>
</dbReference>
<comment type="caution">
    <text evidence="4">The sequence shown here is derived from an EMBL/GenBank/DDBJ whole genome shotgun (WGS) entry which is preliminary data.</text>
</comment>
<feature type="compositionally biased region" description="Basic and acidic residues" evidence="2">
    <location>
        <begin position="140"/>
        <end position="173"/>
    </location>
</feature>
<reference evidence="4 5" key="1">
    <citation type="submission" date="2015-12" db="EMBL/GenBank/DDBJ databases">
        <title>Haloferax profundi sp. nov. isolated from the Discovery deep brine-seawater interface in the Red Sea.</title>
        <authorList>
            <person name="Zhang G."/>
            <person name="Stingl U."/>
            <person name="Rashid M."/>
        </authorList>
    </citation>
    <scope>NUCLEOTIDE SEQUENCE [LARGE SCALE GENOMIC DNA]</scope>
    <source>
        <strain evidence="4 5">SB29</strain>
    </source>
</reference>
<proteinExistence type="predicted"/>
<feature type="compositionally biased region" description="Basic and acidic residues" evidence="2">
    <location>
        <begin position="7"/>
        <end position="20"/>
    </location>
</feature>
<accession>A0A0W1SFV3</accession>
<dbReference type="AlphaFoldDB" id="A0A0W1SFV3"/>
<feature type="coiled-coil region" evidence="1">
    <location>
        <begin position="47"/>
        <end position="109"/>
    </location>
</feature>
<dbReference type="InterPro" id="IPR055734">
    <property type="entry name" value="DUF7310"/>
</dbReference>
<evidence type="ECO:0000256" key="2">
    <source>
        <dbReference type="SAM" id="MobiDB-lite"/>
    </source>
</evidence>
<dbReference type="Gene3D" id="1.20.1480.30">
    <property type="entry name" value="Designed four-helix bundle protein"/>
    <property type="match status" value="1"/>
</dbReference>
<dbReference type="EMBL" id="LOPV01000288">
    <property type="protein sequence ID" value="KTG24929.1"/>
    <property type="molecule type" value="Genomic_DNA"/>
</dbReference>
<feature type="region of interest" description="Disordered" evidence="2">
    <location>
        <begin position="111"/>
        <end position="189"/>
    </location>
</feature>
<protein>
    <recommendedName>
        <fullName evidence="3">DUF7310 domain-containing protein</fullName>
    </recommendedName>
</protein>
<organism evidence="4 5">
    <name type="scientific">Haloferax profundi</name>
    <dbReference type="NCBI Taxonomy" id="1544718"/>
    <lineage>
        <taxon>Archaea</taxon>
        <taxon>Methanobacteriati</taxon>
        <taxon>Methanobacteriota</taxon>
        <taxon>Stenosarchaea group</taxon>
        <taxon>Halobacteria</taxon>
        <taxon>Halobacteriales</taxon>
        <taxon>Haloferacaceae</taxon>
        <taxon>Haloferax</taxon>
    </lineage>
</organism>
<gene>
    <name evidence="4" type="ORF">AUR66_01265</name>
</gene>
<feature type="domain" description="DUF7310" evidence="3">
    <location>
        <begin position="23"/>
        <end position="105"/>
    </location>
</feature>
<dbReference type="Proteomes" id="UP000053157">
    <property type="component" value="Unassembled WGS sequence"/>
</dbReference>
<evidence type="ECO:0000313" key="4">
    <source>
        <dbReference type="EMBL" id="KTG24929.1"/>
    </source>
</evidence>